<reference evidence="2 3" key="1">
    <citation type="submission" date="2024-02" db="EMBL/GenBank/DDBJ databases">
        <authorList>
            <person name="Vignale AGUSTIN F."/>
            <person name="Sosa J E."/>
            <person name="Modenutti C."/>
        </authorList>
    </citation>
    <scope>NUCLEOTIDE SEQUENCE [LARGE SCALE GENOMIC DNA]</scope>
</reference>
<feature type="compositionally biased region" description="Basic and acidic residues" evidence="1">
    <location>
        <begin position="172"/>
        <end position="182"/>
    </location>
</feature>
<name>A0ABC8UXW3_9AQUA</name>
<keyword evidence="3" id="KW-1185">Reference proteome</keyword>
<evidence type="ECO:0000313" key="3">
    <source>
        <dbReference type="Proteomes" id="UP001642360"/>
    </source>
</evidence>
<accession>A0ABC8UXW3</accession>
<dbReference type="AlphaFoldDB" id="A0ABC8UXW3"/>
<proteinExistence type="predicted"/>
<comment type="caution">
    <text evidence="2">The sequence shown here is derived from an EMBL/GenBank/DDBJ whole genome shotgun (WGS) entry which is preliminary data.</text>
</comment>
<dbReference type="EMBL" id="CAUOFW020009457">
    <property type="protein sequence ID" value="CAK9185844.1"/>
    <property type="molecule type" value="Genomic_DNA"/>
</dbReference>
<evidence type="ECO:0000313" key="2">
    <source>
        <dbReference type="EMBL" id="CAK9185844.1"/>
    </source>
</evidence>
<dbReference type="Pfam" id="PF07816">
    <property type="entry name" value="DUF1645"/>
    <property type="match status" value="1"/>
</dbReference>
<dbReference type="PANTHER" id="PTHR33095:SF14">
    <property type="entry name" value="AR781"/>
    <property type="match status" value="1"/>
</dbReference>
<dbReference type="Proteomes" id="UP001642360">
    <property type="component" value="Unassembled WGS sequence"/>
</dbReference>
<organism evidence="2 3">
    <name type="scientific">Ilex paraguariensis</name>
    <name type="common">yerba mate</name>
    <dbReference type="NCBI Taxonomy" id="185542"/>
    <lineage>
        <taxon>Eukaryota</taxon>
        <taxon>Viridiplantae</taxon>
        <taxon>Streptophyta</taxon>
        <taxon>Embryophyta</taxon>
        <taxon>Tracheophyta</taxon>
        <taxon>Spermatophyta</taxon>
        <taxon>Magnoliopsida</taxon>
        <taxon>eudicotyledons</taxon>
        <taxon>Gunneridae</taxon>
        <taxon>Pentapetalae</taxon>
        <taxon>asterids</taxon>
        <taxon>campanulids</taxon>
        <taxon>Aquifoliales</taxon>
        <taxon>Aquifoliaceae</taxon>
        <taxon>Ilex</taxon>
    </lineage>
</organism>
<gene>
    <name evidence="2" type="ORF">ILEXP_LOCUS56292</name>
</gene>
<dbReference type="InterPro" id="IPR012442">
    <property type="entry name" value="DUF1645_plant"/>
</dbReference>
<evidence type="ECO:0000256" key="1">
    <source>
        <dbReference type="SAM" id="MobiDB-lite"/>
    </source>
</evidence>
<sequence length="358" mass="40041">MEMEVVIPVHNMDFDFASARSSPYPSAPSTPKPFGHYYFSAPTSPTRLSEFYRDLDDLLNNSSTKTGGDSSTVPVEWKEKASSRANNHEDDFAFDFSAELERTSLSADELFDGGVIRPLKPPTPARNQKSPVMSPRSPISQGKRIFRGVFSPKHKTQPDPFAIAVENTQTRTPDHERGRERSSSFSSESSGRRATRSLSPLRVSQYPWEEEHQLQHNTKQSSTSSKPSSSSSICPALSSSSSLKGYRKWKLKDFFLFRSASEGRAADKDPLRKYTALFRKNEDVKNSSFRAIDSPGFGSSSRRKGPISAHELHYKMNRAVSEDLKKKTFLPYKQGILGRLAFNPAVHALANGFGFSRK</sequence>
<dbReference type="PANTHER" id="PTHR33095">
    <property type="entry name" value="OS07G0619500 PROTEIN"/>
    <property type="match status" value="1"/>
</dbReference>
<feature type="region of interest" description="Disordered" evidence="1">
    <location>
        <begin position="113"/>
        <end position="239"/>
    </location>
</feature>
<protein>
    <submittedName>
        <fullName evidence="2">Uncharacterized protein</fullName>
    </submittedName>
</protein>
<feature type="compositionally biased region" description="Low complexity" evidence="1">
    <location>
        <begin position="221"/>
        <end position="239"/>
    </location>
</feature>